<evidence type="ECO:0008006" key="4">
    <source>
        <dbReference type="Google" id="ProtNLM"/>
    </source>
</evidence>
<gene>
    <name evidence="2" type="ORF">DEO72_LG5g2156</name>
</gene>
<accession>A0A4D6M0F4</accession>
<proteinExistence type="predicted"/>
<dbReference type="Proteomes" id="UP000501690">
    <property type="component" value="Linkage Group LG5"/>
</dbReference>
<dbReference type="AlphaFoldDB" id="A0A4D6M0F4"/>
<evidence type="ECO:0000313" key="3">
    <source>
        <dbReference type="Proteomes" id="UP000501690"/>
    </source>
</evidence>
<dbReference type="EMBL" id="CP039349">
    <property type="protein sequence ID" value="QCD94078.1"/>
    <property type="molecule type" value="Genomic_DNA"/>
</dbReference>
<reference evidence="2 3" key="1">
    <citation type="submission" date="2019-04" db="EMBL/GenBank/DDBJ databases">
        <title>An improved genome assembly and genetic linkage map for asparagus bean, Vigna unguiculata ssp. sesquipedialis.</title>
        <authorList>
            <person name="Xia Q."/>
            <person name="Zhang R."/>
            <person name="Dong Y."/>
        </authorList>
    </citation>
    <scope>NUCLEOTIDE SEQUENCE [LARGE SCALE GENOMIC DNA]</scope>
    <source>
        <tissue evidence="2">Leaf</tissue>
    </source>
</reference>
<sequence>MNIIWDWALTVECRSNPIVQAVLNIEGEEINEDDDDSGESNFEEACMKKVKMNEMELIAMKKELRMLQDEVFSRGKWSSQEETNVGDDKGDIFEESGQKPSCFTDATKVNGDKVNEDVDISKDSEGCRQKGVKKAKVKRQYTPFKVQSVNFDGSRYGSSEFLPTTVTSSPIPVVRSSPILAGRSEPIPLAIILPIQVDCPLLGVDALKLYMTLTRVDSLYRHDCGVLILKFIEMWNGVSKFDGKALPDYSTEELQLIRQKFVCDWVLHEDNVHRDEVIQHYDMLMKK</sequence>
<organism evidence="2 3">
    <name type="scientific">Vigna unguiculata</name>
    <name type="common">Cowpea</name>
    <dbReference type="NCBI Taxonomy" id="3917"/>
    <lineage>
        <taxon>Eukaryota</taxon>
        <taxon>Viridiplantae</taxon>
        <taxon>Streptophyta</taxon>
        <taxon>Embryophyta</taxon>
        <taxon>Tracheophyta</taxon>
        <taxon>Spermatophyta</taxon>
        <taxon>Magnoliopsida</taxon>
        <taxon>eudicotyledons</taxon>
        <taxon>Gunneridae</taxon>
        <taxon>Pentapetalae</taxon>
        <taxon>rosids</taxon>
        <taxon>fabids</taxon>
        <taxon>Fabales</taxon>
        <taxon>Fabaceae</taxon>
        <taxon>Papilionoideae</taxon>
        <taxon>50 kb inversion clade</taxon>
        <taxon>NPAAA clade</taxon>
        <taxon>indigoferoid/millettioid clade</taxon>
        <taxon>Phaseoleae</taxon>
        <taxon>Vigna</taxon>
    </lineage>
</organism>
<evidence type="ECO:0000256" key="1">
    <source>
        <dbReference type="SAM" id="MobiDB-lite"/>
    </source>
</evidence>
<evidence type="ECO:0000313" key="2">
    <source>
        <dbReference type="EMBL" id="QCD94078.1"/>
    </source>
</evidence>
<feature type="region of interest" description="Disordered" evidence="1">
    <location>
        <begin position="78"/>
        <end position="97"/>
    </location>
</feature>
<name>A0A4D6M0F4_VIGUN</name>
<protein>
    <recommendedName>
        <fullName evidence="4">Ulp1 protease family</fullName>
    </recommendedName>
</protein>
<keyword evidence="3" id="KW-1185">Reference proteome</keyword>